<dbReference type="PANTHER" id="PTHR43031">
    <property type="entry name" value="FAD-DEPENDENT OXIDOREDUCTASE"/>
    <property type="match status" value="1"/>
</dbReference>
<keyword evidence="3" id="KW-1185">Reference proteome</keyword>
<dbReference type="InterPro" id="IPR036873">
    <property type="entry name" value="Rhodanese-like_dom_sf"/>
</dbReference>
<gene>
    <name evidence="2" type="ORF">WAE58_01270</name>
</gene>
<dbReference type="RefSeq" id="WP_337714914.1">
    <property type="nucleotide sequence ID" value="NZ_JBBEUB010000001.1"/>
</dbReference>
<sequence>MKYFVFLIMLLTVFGIYKIFSSSKTDNRMDNLFSQNPVIPDVRSVSEFETGHINGTINIPLNSIETISLAGFDQRRPVITCCSHGVRSILTVQVLKSRGLKMYTMAEHCRIWPAV</sequence>
<accession>A0ABU8NFJ8</accession>
<dbReference type="SUPFAM" id="SSF52821">
    <property type="entry name" value="Rhodanese/Cell cycle control phosphatase"/>
    <property type="match status" value="1"/>
</dbReference>
<name>A0ABU8NFJ8_9SPHI</name>
<comment type="caution">
    <text evidence="2">The sequence shown here is derived from an EMBL/GenBank/DDBJ whole genome shotgun (WGS) entry which is preliminary data.</text>
</comment>
<dbReference type="EMBL" id="JBBEUB010000001">
    <property type="protein sequence ID" value="MEJ2901032.1"/>
    <property type="molecule type" value="Genomic_DNA"/>
</dbReference>
<dbReference type="CDD" id="cd00158">
    <property type="entry name" value="RHOD"/>
    <property type="match status" value="1"/>
</dbReference>
<dbReference type="SMART" id="SM00450">
    <property type="entry name" value="RHOD"/>
    <property type="match status" value="1"/>
</dbReference>
<organism evidence="2 3">
    <name type="scientific">Pedobacter panaciterrae</name>
    <dbReference type="NCBI Taxonomy" id="363849"/>
    <lineage>
        <taxon>Bacteria</taxon>
        <taxon>Pseudomonadati</taxon>
        <taxon>Bacteroidota</taxon>
        <taxon>Sphingobacteriia</taxon>
        <taxon>Sphingobacteriales</taxon>
        <taxon>Sphingobacteriaceae</taxon>
        <taxon>Pedobacter</taxon>
    </lineage>
</organism>
<evidence type="ECO:0000313" key="3">
    <source>
        <dbReference type="Proteomes" id="UP001378956"/>
    </source>
</evidence>
<dbReference type="PANTHER" id="PTHR43031:SF16">
    <property type="entry name" value="OXIDOREDUCTASE"/>
    <property type="match status" value="1"/>
</dbReference>
<feature type="domain" description="Rhodanese" evidence="1">
    <location>
        <begin position="33"/>
        <end position="101"/>
    </location>
</feature>
<proteinExistence type="predicted"/>
<evidence type="ECO:0000259" key="1">
    <source>
        <dbReference type="PROSITE" id="PS50206"/>
    </source>
</evidence>
<dbReference type="InterPro" id="IPR050229">
    <property type="entry name" value="GlpE_sulfurtransferase"/>
</dbReference>
<dbReference type="Proteomes" id="UP001378956">
    <property type="component" value="Unassembled WGS sequence"/>
</dbReference>
<protein>
    <submittedName>
        <fullName evidence="2">Rhodanese-like domain-containing protein</fullName>
    </submittedName>
</protein>
<evidence type="ECO:0000313" key="2">
    <source>
        <dbReference type="EMBL" id="MEJ2901032.1"/>
    </source>
</evidence>
<reference evidence="2 3" key="1">
    <citation type="submission" date="2024-03" db="EMBL/GenBank/DDBJ databases">
        <title>Sequence of Lycoming College Course Isolates.</title>
        <authorList>
            <person name="Plotts O."/>
            <person name="Newman J."/>
        </authorList>
    </citation>
    <scope>NUCLEOTIDE SEQUENCE [LARGE SCALE GENOMIC DNA]</scope>
    <source>
        <strain evidence="2 3">CJB-3</strain>
    </source>
</reference>
<dbReference type="InterPro" id="IPR001763">
    <property type="entry name" value="Rhodanese-like_dom"/>
</dbReference>
<dbReference type="Gene3D" id="3.40.250.10">
    <property type="entry name" value="Rhodanese-like domain"/>
    <property type="match status" value="1"/>
</dbReference>
<dbReference type="Pfam" id="PF00581">
    <property type="entry name" value="Rhodanese"/>
    <property type="match status" value="1"/>
</dbReference>
<dbReference type="PROSITE" id="PS50206">
    <property type="entry name" value="RHODANESE_3"/>
    <property type="match status" value="1"/>
</dbReference>